<organism evidence="2 3">
    <name type="scientific">Blattamonas nauphoetae</name>
    <dbReference type="NCBI Taxonomy" id="2049346"/>
    <lineage>
        <taxon>Eukaryota</taxon>
        <taxon>Metamonada</taxon>
        <taxon>Preaxostyla</taxon>
        <taxon>Oxymonadida</taxon>
        <taxon>Blattamonas</taxon>
    </lineage>
</organism>
<evidence type="ECO:0000256" key="1">
    <source>
        <dbReference type="ARBA" id="ARBA00011047"/>
    </source>
</evidence>
<reference evidence="2 3" key="1">
    <citation type="journal article" date="2022" name="bioRxiv">
        <title>Genomics of Preaxostyla Flagellates Illuminates Evolutionary Transitions and the Path Towards Mitochondrial Loss.</title>
        <authorList>
            <person name="Novak L.V.F."/>
            <person name="Treitli S.C."/>
            <person name="Pyrih J."/>
            <person name="Halakuc P."/>
            <person name="Pipaliya S.V."/>
            <person name="Vacek V."/>
            <person name="Brzon O."/>
            <person name="Soukal P."/>
            <person name="Eme L."/>
            <person name="Dacks J.B."/>
            <person name="Karnkowska A."/>
            <person name="Elias M."/>
            <person name="Hampl V."/>
        </authorList>
    </citation>
    <scope>NUCLEOTIDE SEQUENCE [LARGE SCALE GENOMIC DNA]</scope>
    <source>
        <strain evidence="2">NAU3</strain>
        <tissue evidence="2">Gut</tissue>
    </source>
</reference>
<dbReference type="EMBL" id="JARBJD010000075">
    <property type="protein sequence ID" value="KAK2954700.1"/>
    <property type="molecule type" value="Genomic_DNA"/>
</dbReference>
<dbReference type="Proteomes" id="UP001281761">
    <property type="component" value="Unassembled WGS sequence"/>
</dbReference>
<comment type="similarity">
    <text evidence="1">Belongs to the CDC123 family.</text>
</comment>
<dbReference type="GO" id="GO:0051301">
    <property type="term" value="P:cell division"/>
    <property type="evidence" value="ECO:0007669"/>
    <property type="project" value="UniProtKB-KW"/>
</dbReference>
<dbReference type="Pfam" id="PF07065">
    <property type="entry name" value="D123"/>
    <property type="match status" value="1"/>
</dbReference>
<evidence type="ECO:0000313" key="3">
    <source>
        <dbReference type="Proteomes" id="UP001281761"/>
    </source>
</evidence>
<sequence>MRKIMSISASFADIIECQTPSWYPLLSAHAPPTMFIPITDQFIAFMEADGILLPDGYAAPTFHHHEIEDDRDFLDHRDPDFDDLPNTSEAHRREPVPNTFPDITHSIDELFREHDYLVPKLNWSASSSDIWVLNSRSMQCSCTAEVLLLLKSSDVYANDILDMMNVLSTLRGENDQLPNPTLCLQQWIDLDEQREFRCFVRHQQLVGVCQRYIDRVFAYLQNPAATHNILRTISSFFVNHVKSVFPLQDYVFDIHLSETFDTVQLIDFNPYDSNLTDSLLFSWEELQSPPNNLETPFKFIRAGDNIADFVASGKRASGMHRFPDEIQDVMNGEGLLEFVDRVSHDMNRHD</sequence>
<accession>A0ABQ9XT93</accession>
<gene>
    <name evidence="2" type="ORF">BLNAU_10356</name>
</gene>
<evidence type="ECO:0000313" key="2">
    <source>
        <dbReference type="EMBL" id="KAK2954700.1"/>
    </source>
</evidence>
<keyword evidence="2" id="KW-0132">Cell division</keyword>
<proteinExistence type="inferred from homology"/>
<comment type="caution">
    <text evidence="2">The sequence shown here is derived from an EMBL/GenBank/DDBJ whole genome shotgun (WGS) entry which is preliminary data.</text>
</comment>
<name>A0ABQ9XT93_9EUKA</name>
<dbReference type="PANTHER" id="PTHR15323:SF6">
    <property type="entry name" value="CELL DIVISION CYCLE PROTEIN 123 HOMOLOG"/>
    <property type="match status" value="1"/>
</dbReference>
<dbReference type="InterPro" id="IPR009772">
    <property type="entry name" value="CDC123"/>
</dbReference>
<protein>
    <submittedName>
        <fullName evidence="2">Cell division cycle protein 123</fullName>
    </submittedName>
</protein>
<keyword evidence="2" id="KW-0131">Cell cycle</keyword>
<dbReference type="PANTHER" id="PTHR15323">
    <property type="entry name" value="D123 PROTEIN"/>
    <property type="match status" value="1"/>
</dbReference>
<keyword evidence="3" id="KW-1185">Reference proteome</keyword>